<sequence>MTTALRPWTPDPSLVREVEARFEGAIASYRANPHLISEHANHEESIRVGGYANRTLLELVQNAADAMSGTGGGAGDHAGRVEIVLDMDCRTLYCANAGRSFSSSGITAITHAHLSGKRGDEIGRFGLGFKSVLAVSDAPQVFSRSVSFEFNSSAAQAAVAGVTEAAKRRPILRTPTVTDPYSAFSEDPILEDLSRWAATIVRLPDASNLERLREEIRNFHSEFLLFVGDVRHVELRVLGAEPFRTSHSSRDLGDGVFRIEGPDGGGDEWIVADRMHEPSVRARQLVGEAVSRSEVKVTVAVPRRQARQRVGRFWSYFPLQDRTSASALFNAPWSVNDDRTTLLENDYNREILTTVAGMFVDLLPRLTVPEDPAAHLDYMPARGRELLSFGDRVLCAHVPVGAGHQELVPDATGTLRSASLLRPLDFAFEIDAGIHEAWAISPNTEPDVPHWSCYSSRQRFLRLRQLFAASVSGERFEDDDRSMKRALDTVAKRGLLSWLREWAEGDDDVSAANAFRFVVGNRRLPDVDLDQAKVVPTSSGMRTMADHRIVFLHQEEGVEIESAIFVRPGFLGQPEIETKLRAVGFRDLDPQAILNARLARLSAGSSDDQYTKLWDAVLGVPVREALSILVRYPGTVKVPTLDGGWAWPGDVFDLDEPLGADYASRSLDRRRCLPEVARGLGVVHKPVRDYALESEPFLDEYRDWVVSALDEDRASPGTAERLEFFPGRGAGPVSALFILKEVGASDQIRERWTVELLGFEGAEWSCEDLDTGRTHPVRSPVQWAVERAGLVRSNRGFRAPTEVVAPSLVKYEKLLPLFTGPRAIVDALHLPDELDSVPAPVLRTALEAELFPSNIDDSVLVEFVTAACRIAYPGAQPPSIPAKVGRAIESRSPGAVYVATTDEQDKFLAARQRPYLRTTEARAVELVNFVGCRRFEDSFAFSMVLDGVQESERVLDVFTGLRSTHVADRLTNATIAMALQVVKRVTTEDGLEDQSLPYHLDGLNLVVQDAADERRQLRIVNEAFDLRLTAADLDTVRKAGVDRRLEELRLEASAAATDEDRLEVYFGPDDLREALPRGLWQALVAQDLVDDRTSVAKLFRTVYGTDSIKLLADRFRQEGFSDVPVEWAGGPATVSWLRKMGFGAEYAGRRSERQDNEFVVPGAVRLNPLHKFQVKISRQLQDVLTLREANGRHLKAMVKLPTGAGKTRVAAETVLRLFMDGRLLGPVLWIAQSVELCEQAVQTWSTVWRGLGDERPLTVGRLWERNTVHQPDTEFSVIVATDAKLDAVLESPEYEWLGQASAVIVDEGHRAGGSERYTRIFTWLGVAGRGWERPLVGLSATPFKGTSEQATSALASRFGMRMIEAFDGDAYAQLAELGVLARVQHQVLPGIDVELRDEEIEEATRQRRLSQSVLDRIGRDQARMSILVDHIMDQDPDWPVLVFTPSVLSAQVLAATLRYRGRESAAVSGQTGRQERRDIIAGFQKGSIRVLANCDLLIQGFDAPGVRALYIARPTFSPSAYIQMAGRGLRGPANGGKPECLIVDMADDFGDVTDLLGYREYEDLWQEQRA</sequence>
<dbReference type="InterPro" id="IPR006935">
    <property type="entry name" value="Helicase/UvrB_N"/>
</dbReference>
<dbReference type="SUPFAM" id="SSF52540">
    <property type="entry name" value="P-loop containing nucleoside triphosphate hydrolases"/>
    <property type="match status" value="1"/>
</dbReference>
<dbReference type="InterPro" id="IPR014001">
    <property type="entry name" value="Helicase_ATP-bd"/>
</dbReference>
<evidence type="ECO:0000313" key="3">
    <source>
        <dbReference type="EMBL" id="GAA2057027.1"/>
    </source>
</evidence>
<proteinExistence type="predicted"/>
<evidence type="ECO:0008006" key="5">
    <source>
        <dbReference type="Google" id="ProtNLM"/>
    </source>
</evidence>
<dbReference type="Gene3D" id="3.30.565.10">
    <property type="entry name" value="Histidine kinase-like ATPase, C-terminal domain"/>
    <property type="match status" value="1"/>
</dbReference>
<dbReference type="InterPro" id="IPR050742">
    <property type="entry name" value="Helicase_Restrict-Modif_Enz"/>
</dbReference>
<dbReference type="InterPro" id="IPR001650">
    <property type="entry name" value="Helicase_C-like"/>
</dbReference>
<dbReference type="RefSeq" id="WP_344670748.1">
    <property type="nucleotide sequence ID" value="NZ_BAAAQN010000066.1"/>
</dbReference>
<dbReference type="Pfam" id="PF00271">
    <property type="entry name" value="Helicase_C"/>
    <property type="match status" value="1"/>
</dbReference>
<organism evidence="3 4">
    <name type="scientific">Catenulispora yoronensis</name>
    <dbReference type="NCBI Taxonomy" id="450799"/>
    <lineage>
        <taxon>Bacteria</taxon>
        <taxon>Bacillati</taxon>
        <taxon>Actinomycetota</taxon>
        <taxon>Actinomycetes</taxon>
        <taxon>Catenulisporales</taxon>
        <taxon>Catenulisporaceae</taxon>
        <taxon>Catenulispora</taxon>
    </lineage>
</organism>
<accession>A0ABP5GWY5</accession>
<dbReference type="PROSITE" id="PS51192">
    <property type="entry name" value="HELICASE_ATP_BIND_1"/>
    <property type="match status" value="1"/>
</dbReference>
<dbReference type="SMART" id="SM00490">
    <property type="entry name" value="HELICc"/>
    <property type="match status" value="1"/>
</dbReference>
<gene>
    <name evidence="3" type="ORF">GCM10009839_77910</name>
</gene>
<dbReference type="Gene3D" id="3.40.50.300">
    <property type="entry name" value="P-loop containing nucleotide triphosphate hydrolases"/>
    <property type="match status" value="2"/>
</dbReference>
<dbReference type="SUPFAM" id="SSF55874">
    <property type="entry name" value="ATPase domain of HSP90 chaperone/DNA topoisomerase II/histidine kinase"/>
    <property type="match status" value="1"/>
</dbReference>
<dbReference type="PANTHER" id="PTHR47396:SF1">
    <property type="entry name" value="ATP-DEPENDENT HELICASE IRC3-RELATED"/>
    <property type="match status" value="1"/>
</dbReference>
<dbReference type="InterPro" id="IPR027417">
    <property type="entry name" value="P-loop_NTPase"/>
</dbReference>
<evidence type="ECO:0000259" key="2">
    <source>
        <dbReference type="PROSITE" id="PS51194"/>
    </source>
</evidence>
<dbReference type="EMBL" id="BAAAQN010000066">
    <property type="protein sequence ID" value="GAA2057027.1"/>
    <property type="molecule type" value="Genomic_DNA"/>
</dbReference>
<comment type="caution">
    <text evidence="3">The sequence shown here is derived from an EMBL/GenBank/DDBJ whole genome shotgun (WGS) entry which is preliminary data.</text>
</comment>
<feature type="domain" description="Helicase C-terminal" evidence="2">
    <location>
        <begin position="1427"/>
        <end position="1570"/>
    </location>
</feature>
<dbReference type="NCBIfam" id="NF047352">
    <property type="entry name" value="P_loop_sacsin"/>
    <property type="match status" value="1"/>
</dbReference>
<dbReference type="SMART" id="SM00487">
    <property type="entry name" value="DEXDc"/>
    <property type="match status" value="1"/>
</dbReference>
<dbReference type="PROSITE" id="PS51194">
    <property type="entry name" value="HELICASE_CTER"/>
    <property type="match status" value="1"/>
</dbReference>
<protein>
    <recommendedName>
        <fullName evidence="5">Superfamily II DNA or RNA helicase</fullName>
    </recommendedName>
</protein>
<dbReference type="Pfam" id="PF04851">
    <property type="entry name" value="ResIII"/>
    <property type="match status" value="1"/>
</dbReference>
<dbReference type="Proteomes" id="UP001500751">
    <property type="component" value="Unassembled WGS sequence"/>
</dbReference>
<reference evidence="4" key="1">
    <citation type="journal article" date="2019" name="Int. J. Syst. Evol. Microbiol.">
        <title>The Global Catalogue of Microorganisms (GCM) 10K type strain sequencing project: providing services to taxonomists for standard genome sequencing and annotation.</title>
        <authorList>
            <consortium name="The Broad Institute Genomics Platform"/>
            <consortium name="The Broad Institute Genome Sequencing Center for Infectious Disease"/>
            <person name="Wu L."/>
            <person name="Ma J."/>
        </authorList>
    </citation>
    <scope>NUCLEOTIDE SEQUENCE [LARGE SCALE GENOMIC DNA]</scope>
    <source>
        <strain evidence="4">JCM 16014</strain>
    </source>
</reference>
<feature type="domain" description="Helicase ATP-binding" evidence="1">
    <location>
        <begin position="1187"/>
        <end position="1360"/>
    </location>
</feature>
<evidence type="ECO:0000313" key="4">
    <source>
        <dbReference type="Proteomes" id="UP001500751"/>
    </source>
</evidence>
<keyword evidence="4" id="KW-1185">Reference proteome</keyword>
<dbReference type="PANTHER" id="PTHR47396">
    <property type="entry name" value="TYPE I RESTRICTION ENZYME ECOKI R PROTEIN"/>
    <property type="match status" value="1"/>
</dbReference>
<dbReference type="InterPro" id="IPR036890">
    <property type="entry name" value="HATPase_C_sf"/>
</dbReference>
<name>A0ABP5GWY5_9ACTN</name>
<evidence type="ECO:0000259" key="1">
    <source>
        <dbReference type="PROSITE" id="PS51192"/>
    </source>
</evidence>